<dbReference type="GO" id="GO:0032993">
    <property type="term" value="C:protein-DNA complex"/>
    <property type="evidence" value="ECO:0007669"/>
    <property type="project" value="TreeGrafter"/>
</dbReference>
<dbReference type="SMART" id="SM00448">
    <property type="entry name" value="REC"/>
    <property type="match status" value="1"/>
</dbReference>
<keyword evidence="5 13" id="KW-0597">Phosphoprotein</keyword>
<dbReference type="PANTHER" id="PTHR48111:SF40">
    <property type="entry name" value="PHOSPHATE REGULON TRANSCRIPTIONAL REGULATORY PROTEIN PHOB"/>
    <property type="match status" value="1"/>
</dbReference>
<dbReference type="NCBIfam" id="TIGR02154">
    <property type="entry name" value="PhoB"/>
    <property type="match status" value="1"/>
</dbReference>
<evidence type="ECO:0000256" key="9">
    <source>
        <dbReference type="ARBA" id="ARBA00023125"/>
    </source>
</evidence>
<feature type="modified residue" description="4-aspartylphosphate" evidence="13">
    <location>
        <position position="53"/>
    </location>
</feature>
<dbReference type="Proteomes" id="UP000253759">
    <property type="component" value="Unassembled WGS sequence"/>
</dbReference>
<evidence type="ECO:0000256" key="1">
    <source>
        <dbReference type="ARBA" id="ARBA00004496"/>
    </source>
</evidence>
<dbReference type="InterPro" id="IPR011006">
    <property type="entry name" value="CheY-like_superfamily"/>
</dbReference>
<evidence type="ECO:0000259" key="16">
    <source>
        <dbReference type="PROSITE" id="PS51755"/>
    </source>
</evidence>
<feature type="DNA-binding region" description="OmpR/PhoB-type" evidence="14">
    <location>
        <begin position="129"/>
        <end position="227"/>
    </location>
</feature>
<dbReference type="CDD" id="cd17618">
    <property type="entry name" value="REC_OmpR_PhoB"/>
    <property type="match status" value="1"/>
</dbReference>
<evidence type="ECO:0000256" key="8">
    <source>
        <dbReference type="ARBA" id="ARBA00023015"/>
    </source>
</evidence>
<dbReference type="GO" id="GO:0000156">
    <property type="term" value="F:phosphorelay response regulator activity"/>
    <property type="evidence" value="ECO:0007669"/>
    <property type="project" value="InterPro"/>
</dbReference>
<evidence type="ECO:0000256" key="5">
    <source>
        <dbReference type="ARBA" id="ARBA00022553"/>
    </source>
</evidence>
<accession>A0A369W0L2</accession>
<dbReference type="InterPro" id="IPR001867">
    <property type="entry name" value="OmpR/PhoB-type_DNA-bd"/>
</dbReference>
<evidence type="ECO:0000256" key="11">
    <source>
        <dbReference type="ARBA" id="ARBA00023163"/>
    </source>
</evidence>
<keyword evidence="8" id="KW-0805">Transcription regulation</keyword>
<dbReference type="PROSITE" id="PS51755">
    <property type="entry name" value="OMPR_PHOB"/>
    <property type="match status" value="1"/>
</dbReference>
<name>A0A369W0L2_9HYPH</name>
<dbReference type="InterPro" id="IPR039420">
    <property type="entry name" value="WalR-like"/>
</dbReference>
<reference evidence="18" key="1">
    <citation type="submission" date="2018-07" db="EMBL/GenBank/DDBJ databases">
        <authorList>
            <person name="Liu B.-T."/>
            <person name="Du Z."/>
        </authorList>
    </citation>
    <scope>NUCLEOTIDE SEQUENCE [LARGE SCALE GENOMIC DNA]</scope>
    <source>
        <strain evidence="18">XYN52</strain>
    </source>
</reference>
<comment type="subcellular location">
    <subcellularLocation>
        <location evidence="1">Cytoplasm</location>
    </subcellularLocation>
</comment>
<dbReference type="PROSITE" id="PS50110">
    <property type="entry name" value="RESPONSE_REGULATORY"/>
    <property type="match status" value="1"/>
</dbReference>
<dbReference type="GO" id="GO:0000976">
    <property type="term" value="F:transcription cis-regulatory region binding"/>
    <property type="evidence" value="ECO:0007669"/>
    <property type="project" value="TreeGrafter"/>
</dbReference>
<dbReference type="Pfam" id="PF00072">
    <property type="entry name" value="Response_reg"/>
    <property type="match status" value="1"/>
</dbReference>
<dbReference type="SUPFAM" id="SSF52172">
    <property type="entry name" value="CheY-like"/>
    <property type="match status" value="1"/>
</dbReference>
<comment type="caution">
    <text evidence="17">The sequence shown here is derived from an EMBL/GenBank/DDBJ whole genome shotgun (WGS) entry which is preliminary data.</text>
</comment>
<dbReference type="FunFam" id="3.40.50.2300:FF:000001">
    <property type="entry name" value="DNA-binding response regulator PhoB"/>
    <property type="match status" value="1"/>
</dbReference>
<evidence type="ECO:0000313" key="18">
    <source>
        <dbReference type="Proteomes" id="UP000253759"/>
    </source>
</evidence>
<comment type="function">
    <text evidence="12">This protein is a positive regulator for the phosphate regulon. Transcription of this operon is positively regulated by PhoB and PhoR when phosphate is limited.</text>
</comment>
<dbReference type="RefSeq" id="WP_114646552.1">
    <property type="nucleotide sequence ID" value="NZ_QQNH01000021.1"/>
</dbReference>
<feature type="domain" description="OmpR/PhoB-type" evidence="16">
    <location>
        <begin position="129"/>
        <end position="227"/>
    </location>
</feature>
<evidence type="ECO:0000256" key="14">
    <source>
        <dbReference type="PROSITE-ProRule" id="PRU01091"/>
    </source>
</evidence>
<feature type="domain" description="Response regulatory" evidence="15">
    <location>
        <begin position="4"/>
        <end position="120"/>
    </location>
</feature>
<keyword evidence="9 14" id="KW-0238">DNA-binding</keyword>
<dbReference type="GO" id="GO:0006817">
    <property type="term" value="P:phosphate ion transport"/>
    <property type="evidence" value="ECO:0007669"/>
    <property type="project" value="UniProtKB-KW"/>
</dbReference>
<evidence type="ECO:0000313" key="17">
    <source>
        <dbReference type="EMBL" id="RDE08196.1"/>
    </source>
</evidence>
<evidence type="ECO:0000256" key="10">
    <source>
        <dbReference type="ARBA" id="ARBA00023159"/>
    </source>
</evidence>
<gene>
    <name evidence="17" type="primary">phoB</name>
    <name evidence="17" type="ORF">DVH29_12655</name>
</gene>
<keyword evidence="6" id="KW-0592">Phosphate transport</keyword>
<dbReference type="Gene3D" id="6.10.250.690">
    <property type="match status" value="1"/>
</dbReference>
<dbReference type="AlphaFoldDB" id="A0A369W0L2"/>
<dbReference type="CDD" id="cd00383">
    <property type="entry name" value="trans_reg_C"/>
    <property type="match status" value="1"/>
</dbReference>
<evidence type="ECO:0000256" key="3">
    <source>
        <dbReference type="ARBA" id="ARBA00022448"/>
    </source>
</evidence>
<keyword evidence="3" id="KW-0813">Transport</keyword>
<keyword evidence="10" id="KW-0010">Activator</keyword>
<keyword evidence="4" id="KW-0963">Cytoplasm</keyword>
<organism evidence="17 18">
    <name type="scientific">Pelagibacterium lacus</name>
    <dbReference type="NCBI Taxonomy" id="2282655"/>
    <lineage>
        <taxon>Bacteria</taxon>
        <taxon>Pseudomonadati</taxon>
        <taxon>Pseudomonadota</taxon>
        <taxon>Alphaproteobacteria</taxon>
        <taxon>Hyphomicrobiales</taxon>
        <taxon>Devosiaceae</taxon>
        <taxon>Pelagibacterium</taxon>
    </lineage>
</organism>
<dbReference type="GO" id="GO:0006355">
    <property type="term" value="P:regulation of DNA-templated transcription"/>
    <property type="evidence" value="ECO:0007669"/>
    <property type="project" value="InterPro"/>
</dbReference>
<dbReference type="PANTHER" id="PTHR48111">
    <property type="entry name" value="REGULATOR OF RPOS"/>
    <property type="match status" value="1"/>
</dbReference>
<dbReference type="InterPro" id="IPR001789">
    <property type="entry name" value="Sig_transdc_resp-reg_receiver"/>
</dbReference>
<dbReference type="InterPro" id="IPR016032">
    <property type="entry name" value="Sig_transdc_resp-reg_C-effctor"/>
</dbReference>
<dbReference type="Gene3D" id="1.10.10.10">
    <property type="entry name" value="Winged helix-like DNA-binding domain superfamily/Winged helix DNA-binding domain"/>
    <property type="match status" value="1"/>
</dbReference>
<protein>
    <recommendedName>
        <fullName evidence="2">Phosphate regulon transcriptional regulatory protein PhoB</fullName>
    </recommendedName>
</protein>
<dbReference type="SMART" id="SM00862">
    <property type="entry name" value="Trans_reg_C"/>
    <property type="match status" value="1"/>
</dbReference>
<dbReference type="InterPro" id="IPR011879">
    <property type="entry name" value="Sig_transdc_resp-reg_PhoB"/>
</dbReference>
<evidence type="ECO:0000256" key="6">
    <source>
        <dbReference type="ARBA" id="ARBA00022592"/>
    </source>
</evidence>
<keyword evidence="11" id="KW-0804">Transcription</keyword>
<proteinExistence type="predicted"/>
<sequence length="232" mass="26192">MTPQVLVVEDEADLVELLCYNLEAENFSVSTAEDAEEAMLRLSEAIPDIILLDWMLPGTSGIEICRRIRARQDTARIPIIMLTARGEEEERVRGLATGADDYVVKPFSLPELMARIQALLRRSNPQLIAAVLKAGDIELDRTTHRVRRSGKEIHLGPTEYRLLEYLMSNPGRVYSREQLLDGVWGTDVYVDERTVDVHVGRLRKAINKGRSKDPIRTVRGSGYAFDEKFVVA</sequence>
<dbReference type="OrthoDB" id="5297525at2"/>
<dbReference type="SUPFAM" id="SSF46894">
    <property type="entry name" value="C-terminal effector domain of the bipartite response regulators"/>
    <property type="match status" value="1"/>
</dbReference>
<dbReference type="Gene3D" id="3.40.50.2300">
    <property type="match status" value="1"/>
</dbReference>
<evidence type="ECO:0000256" key="12">
    <source>
        <dbReference type="ARBA" id="ARBA00024735"/>
    </source>
</evidence>
<dbReference type="InterPro" id="IPR036388">
    <property type="entry name" value="WH-like_DNA-bd_sf"/>
</dbReference>
<evidence type="ECO:0000256" key="13">
    <source>
        <dbReference type="PROSITE-ProRule" id="PRU00169"/>
    </source>
</evidence>
<evidence type="ECO:0000259" key="15">
    <source>
        <dbReference type="PROSITE" id="PS50110"/>
    </source>
</evidence>
<evidence type="ECO:0000256" key="4">
    <source>
        <dbReference type="ARBA" id="ARBA00022490"/>
    </source>
</evidence>
<dbReference type="EMBL" id="QQNH01000021">
    <property type="protein sequence ID" value="RDE08196.1"/>
    <property type="molecule type" value="Genomic_DNA"/>
</dbReference>
<dbReference type="GO" id="GO:0005829">
    <property type="term" value="C:cytosol"/>
    <property type="evidence" value="ECO:0007669"/>
    <property type="project" value="TreeGrafter"/>
</dbReference>
<keyword evidence="7" id="KW-0902">Two-component regulatory system</keyword>
<dbReference type="Pfam" id="PF00486">
    <property type="entry name" value="Trans_reg_C"/>
    <property type="match status" value="1"/>
</dbReference>
<dbReference type="FunFam" id="1.10.10.10:FF:000011">
    <property type="entry name" value="Phosphate regulon transcriptional regulator PhoB"/>
    <property type="match status" value="1"/>
</dbReference>
<evidence type="ECO:0000256" key="2">
    <source>
        <dbReference type="ARBA" id="ARBA00013332"/>
    </source>
</evidence>
<evidence type="ECO:0000256" key="7">
    <source>
        <dbReference type="ARBA" id="ARBA00023012"/>
    </source>
</evidence>
<keyword evidence="18" id="KW-1185">Reference proteome</keyword>